<evidence type="ECO:0000313" key="3">
    <source>
        <dbReference type="Proteomes" id="UP000704960"/>
    </source>
</evidence>
<feature type="region of interest" description="Disordered" evidence="1">
    <location>
        <begin position="1"/>
        <end position="20"/>
    </location>
</feature>
<dbReference type="AlphaFoldDB" id="A0A933DRE6"/>
<dbReference type="Proteomes" id="UP000704960">
    <property type="component" value="Unassembled WGS sequence"/>
</dbReference>
<comment type="caution">
    <text evidence="2">The sequence shown here is derived from an EMBL/GenBank/DDBJ whole genome shotgun (WGS) entry which is preliminary data.</text>
</comment>
<sequence length="54" mass="5743">MRVITIGAPTGAGTPSARPAIDPSVWSRRLIIKTFSFWLRPQRANGGPAKPPSG</sequence>
<gene>
    <name evidence="2" type="ORF">HY474_01320</name>
</gene>
<evidence type="ECO:0000256" key="1">
    <source>
        <dbReference type="SAM" id="MobiDB-lite"/>
    </source>
</evidence>
<dbReference type="EMBL" id="JACQMJ010000005">
    <property type="protein sequence ID" value="MBI4132251.1"/>
    <property type="molecule type" value="Genomic_DNA"/>
</dbReference>
<organism evidence="2 3">
    <name type="scientific">Candidatus Sungiibacteriota bacterium</name>
    <dbReference type="NCBI Taxonomy" id="2750080"/>
    <lineage>
        <taxon>Bacteria</taxon>
        <taxon>Candidatus Sungiibacteriota</taxon>
    </lineage>
</organism>
<accession>A0A933DRE6</accession>
<name>A0A933DRE6_9BACT</name>
<reference evidence="2" key="1">
    <citation type="submission" date="2020-07" db="EMBL/GenBank/DDBJ databases">
        <title>Huge and variable diversity of episymbiotic CPR bacteria and DPANN archaea in groundwater ecosystems.</title>
        <authorList>
            <person name="He C.Y."/>
            <person name="Keren R."/>
            <person name="Whittaker M."/>
            <person name="Farag I.F."/>
            <person name="Doudna J."/>
            <person name="Cate J.H.D."/>
            <person name="Banfield J.F."/>
        </authorList>
    </citation>
    <scope>NUCLEOTIDE SEQUENCE</scope>
    <source>
        <strain evidence="2">NC_groundwater_1226_Ag_S-0.1um_59_124</strain>
    </source>
</reference>
<protein>
    <submittedName>
        <fullName evidence="2">Uncharacterized protein</fullName>
    </submittedName>
</protein>
<proteinExistence type="predicted"/>
<evidence type="ECO:0000313" key="2">
    <source>
        <dbReference type="EMBL" id="MBI4132251.1"/>
    </source>
</evidence>